<feature type="short sequence motif" description="GXSXG" evidence="6">
    <location>
        <begin position="123"/>
        <end position="127"/>
    </location>
</feature>
<keyword evidence="2 6" id="KW-0378">Hydrolase</keyword>
<dbReference type="CDD" id="cd07205">
    <property type="entry name" value="Pat_PNPLA6_PNPLA7_NTE1_like"/>
    <property type="match status" value="1"/>
</dbReference>
<dbReference type="InterPro" id="IPR050301">
    <property type="entry name" value="NTE"/>
</dbReference>
<evidence type="ECO:0000256" key="5">
    <source>
        <dbReference type="ARBA" id="ARBA00023136"/>
    </source>
</evidence>
<dbReference type="Pfam" id="PF01734">
    <property type="entry name" value="Patatin"/>
    <property type="match status" value="1"/>
</dbReference>
<comment type="subcellular location">
    <subcellularLocation>
        <location evidence="1">Membrane</location>
    </subcellularLocation>
</comment>
<sequence>MTVGTTDTRHFDWGKPPLNHSFVVEALSVVPVAPLNTGRESVIMCTASWSWRVFAAVALSSTLAFPQTPQSAGAQTSADAQPSSGKQPRIGLVLEGGAALGLAHIGVITWLEEHHIPAHYVAGTSMGGLVGGLYATGSSPAEMKALITNMDWDQIMRDDIPYRELAYRRKEDAEDYPNYLEFGLKKGVAFPEGLNAGNSVGLVLDRIALPYSQVTDFNELPTPFACVATELVSGKQHVFRSGSLAMALRSTMSLPAVFSPVRDKEHIFVDGGLLDNLPVDVAKDMGAEVIIAIHLETQKTQAGDPLGTFGVLGKSISVVIAANELRSMENADVLVSVPLAKYDSTDYKKNTEIIQAGYDAAAAKSAVLTRFAVDDATWQQYQAARSAKKRTAPVPAFLEVEGTNPRISKDIEKSLAHVVGKPIDADKLEDDLTNIMGMGRYARVGYRGTQRDGQNGLIINADEKSYAPPTIRPIIILDGSEYRHVQFTVGGRITFFDLGAFGSEWRNDATIGSNTLFQSSYYLPFGRAYRWFIEPTAFAKNITESFYNHQELYAEYRNREFGGNFDFGYTFGRSGQLRIGYQAARQNFVATTATDPFGEPTGRVGATSLKYQLIGTDDPVMPHRGTLVQSAFNWFDANPGSTEGFPTGELRSTRFQPINSFSSLVLAGDGGTNFSHDQGGVPPFFLGGIPDLLAYGSNEFPTDQYLIFKAGYLRNLFRLPPFVGDRAYFLALAEGGTVDRRTADNAHPVDAAGAMVIKTMIGPIAVGGSYGAGGHHKFFYQIGRIF</sequence>
<reference evidence="8" key="1">
    <citation type="submission" date="2021-04" db="EMBL/GenBank/DDBJ databases">
        <title>Phylogenetic analysis of Acidobacteriaceae.</title>
        <authorList>
            <person name="Qiu L."/>
            <person name="Zhang Q."/>
        </authorList>
    </citation>
    <scope>NUCLEOTIDE SEQUENCE</scope>
    <source>
        <strain evidence="8">DSM 25168</strain>
    </source>
</reference>
<dbReference type="RefSeq" id="WP_260795719.1">
    <property type="nucleotide sequence ID" value="NZ_CP093313.1"/>
</dbReference>
<dbReference type="InterPro" id="IPR000184">
    <property type="entry name" value="Bac_surfAg_D15"/>
</dbReference>
<dbReference type="KEGG" id="orp:MOP44_09040"/>
<evidence type="ECO:0000259" key="7">
    <source>
        <dbReference type="PROSITE" id="PS51635"/>
    </source>
</evidence>
<accession>A0A9J7BT72</accession>
<keyword evidence="4 6" id="KW-0443">Lipid metabolism</keyword>
<dbReference type="Gene3D" id="2.40.160.50">
    <property type="entry name" value="membrane protein fhac: a member of the omp85/tpsb transporter family"/>
    <property type="match status" value="1"/>
</dbReference>
<dbReference type="Gene3D" id="3.40.1090.10">
    <property type="entry name" value="Cytosolic phospholipase A2 catalytic domain"/>
    <property type="match status" value="2"/>
</dbReference>
<dbReference type="SUPFAM" id="SSF52151">
    <property type="entry name" value="FabD/lysophospholipase-like"/>
    <property type="match status" value="1"/>
</dbReference>
<dbReference type="GO" id="GO:0016042">
    <property type="term" value="P:lipid catabolic process"/>
    <property type="evidence" value="ECO:0007669"/>
    <property type="project" value="UniProtKB-UniRule"/>
</dbReference>
<dbReference type="PANTHER" id="PTHR14226">
    <property type="entry name" value="NEUROPATHY TARGET ESTERASE/SWISS CHEESE D.MELANOGASTER"/>
    <property type="match status" value="1"/>
</dbReference>
<dbReference type="InterPro" id="IPR016035">
    <property type="entry name" value="Acyl_Trfase/lysoPLipase"/>
</dbReference>
<proteinExistence type="predicted"/>
<dbReference type="EMBL" id="CP093313">
    <property type="protein sequence ID" value="UWZ86076.1"/>
    <property type="molecule type" value="Genomic_DNA"/>
</dbReference>
<evidence type="ECO:0000313" key="9">
    <source>
        <dbReference type="Proteomes" id="UP001059380"/>
    </source>
</evidence>
<evidence type="ECO:0000256" key="6">
    <source>
        <dbReference type="PROSITE-ProRule" id="PRU01161"/>
    </source>
</evidence>
<feature type="domain" description="PNPLA" evidence="7">
    <location>
        <begin position="92"/>
        <end position="283"/>
    </location>
</feature>
<dbReference type="PROSITE" id="PS51635">
    <property type="entry name" value="PNPLA"/>
    <property type="match status" value="1"/>
</dbReference>
<evidence type="ECO:0000256" key="1">
    <source>
        <dbReference type="ARBA" id="ARBA00004370"/>
    </source>
</evidence>
<name>A0A9J7BT72_9BACT</name>
<feature type="short sequence motif" description="DGA/G" evidence="6">
    <location>
        <begin position="270"/>
        <end position="272"/>
    </location>
</feature>
<keyword evidence="3 6" id="KW-0442">Lipid degradation</keyword>
<feature type="active site" description="Proton acceptor" evidence="6">
    <location>
        <position position="270"/>
    </location>
</feature>
<dbReference type="AlphaFoldDB" id="A0A9J7BT72"/>
<keyword evidence="5" id="KW-0472">Membrane</keyword>
<dbReference type="Pfam" id="PF01103">
    <property type="entry name" value="Omp85"/>
    <property type="match status" value="1"/>
</dbReference>
<dbReference type="InterPro" id="IPR002641">
    <property type="entry name" value="PNPLA_dom"/>
</dbReference>
<dbReference type="Proteomes" id="UP001059380">
    <property type="component" value="Chromosome"/>
</dbReference>
<evidence type="ECO:0000256" key="2">
    <source>
        <dbReference type="ARBA" id="ARBA00022801"/>
    </source>
</evidence>
<dbReference type="GO" id="GO:0016787">
    <property type="term" value="F:hydrolase activity"/>
    <property type="evidence" value="ECO:0007669"/>
    <property type="project" value="UniProtKB-UniRule"/>
</dbReference>
<evidence type="ECO:0000313" key="8">
    <source>
        <dbReference type="EMBL" id="UWZ86076.1"/>
    </source>
</evidence>
<evidence type="ECO:0000256" key="4">
    <source>
        <dbReference type="ARBA" id="ARBA00023098"/>
    </source>
</evidence>
<dbReference type="GO" id="GO:0019867">
    <property type="term" value="C:outer membrane"/>
    <property type="evidence" value="ECO:0007669"/>
    <property type="project" value="InterPro"/>
</dbReference>
<feature type="active site" description="Nucleophile" evidence="6">
    <location>
        <position position="125"/>
    </location>
</feature>
<organism evidence="8 9">
    <name type="scientific">Occallatibacter riparius</name>
    <dbReference type="NCBI Taxonomy" id="1002689"/>
    <lineage>
        <taxon>Bacteria</taxon>
        <taxon>Pseudomonadati</taxon>
        <taxon>Acidobacteriota</taxon>
        <taxon>Terriglobia</taxon>
        <taxon>Terriglobales</taxon>
        <taxon>Acidobacteriaceae</taxon>
        <taxon>Occallatibacter</taxon>
    </lineage>
</organism>
<protein>
    <submittedName>
        <fullName evidence="8">Patatin-like phospholipase family protein</fullName>
    </submittedName>
</protein>
<comment type="caution">
    <text evidence="6">Lacks conserved residue(s) required for the propagation of feature annotation.</text>
</comment>
<evidence type="ECO:0000256" key="3">
    <source>
        <dbReference type="ARBA" id="ARBA00022963"/>
    </source>
</evidence>
<keyword evidence="9" id="KW-1185">Reference proteome</keyword>
<dbReference type="PANTHER" id="PTHR14226:SF29">
    <property type="entry name" value="NEUROPATHY TARGET ESTERASE SWS"/>
    <property type="match status" value="1"/>
</dbReference>
<gene>
    <name evidence="8" type="ORF">MOP44_09040</name>
</gene>